<accession>A0A1E5L6Y9</accession>
<feature type="binding site" evidence="8">
    <location>
        <position position="164"/>
    </location>
    <ligand>
        <name>Zn(2+)</name>
        <dbReference type="ChEBI" id="CHEBI:29105"/>
        <label>2</label>
    </ligand>
</feature>
<dbReference type="STRING" id="1390249.BHU72_03870"/>
<dbReference type="PANTHER" id="PTHR32481:SF0">
    <property type="entry name" value="AMINOPEPTIDASE YPDE-RELATED"/>
    <property type="match status" value="1"/>
</dbReference>
<feature type="binding site" evidence="8">
    <location>
        <position position="219"/>
    </location>
    <ligand>
        <name>Zn(2+)</name>
        <dbReference type="ChEBI" id="CHEBI:29105"/>
        <label>1</label>
    </ligand>
</feature>
<dbReference type="SUPFAM" id="SSF101821">
    <property type="entry name" value="Aminopeptidase/glucanase lid domain"/>
    <property type="match status" value="1"/>
</dbReference>
<dbReference type="InterPro" id="IPR051464">
    <property type="entry name" value="Peptidase_M42_aminopept"/>
</dbReference>
<dbReference type="PANTHER" id="PTHR32481">
    <property type="entry name" value="AMINOPEPTIDASE"/>
    <property type="match status" value="1"/>
</dbReference>
<dbReference type="InterPro" id="IPR023367">
    <property type="entry name" value="Peptidase_M42_dom2"/>
</dbReference>
<evidence type="ECO:0000256" key="8">
    <source>
        <dbReference type="PIRSR" id="PIRSR001123-2"/>
    </source>
</evidence>
<evidence type="ECO:0000256" key="5">
    <source>
        <dbReference type="ARBA" id="ARBA00022801"/>
    </source>
</evidence>
<comment type="cofactor">
    <cofactor evidence="8">
        <name>a divalent metal cation</name>
        <dbReference type="ChEBI" id="CHEBI:60240"/>
    </cofactor>
    <text evidence="8">Binds 2 divalent metal cations per subunit.</text>
</comment>
<comment type="similarity">
    <text evidence="1 6">Belongs to the peptidase M42 family.</text>
</comment>
<dbReference type="CDD" id="cd05656">
    <property type="entry name" value="M42_Frv"/>
    <property type="match status" value="1"/>
</dbReference>
<dbReference type="EMBL" id="MJAT01000012">
    <property type="protein sequence ID" value="OEH85920.1"/>
    <property type="molecule type" value="Genomic_DNA"/>
</dbReference>
<proteinExistence type="inferred from homology"/>
<dbReference type="Proteomes" id="UP000095255">
    <property type="component" value="Unassembled WGS sequence"/>
</dbReference>
<keyword evidence="3" id="KW-0645">Protease</keyword>
<dbReference type="InterPro" id="IPR008007">
    <property type="entry name" value="Peptidase_M42"/>
</dbReference>
<keyword evidence="5" id="KW-0378">Hydrolase</keyword>
<evidence type="ECO:0000313" key="9">
    <source>
        <dbReference type="EMBL" id="OEH85920.1"/>
    </source>
</evidence>
<dbReference type="GO" id="GO:0006508">
    <property type="term" value="P:proteolysis"/>
    <property type="evidence" value="ECO:0007669"/>
    <property type="project" value="UniProtKB-KW"/>
</dbReference>
<dbReference type="GO" id="GO:0004177">
    <property type="term" value="F:aminopeptidase activity"/>
    <property type="evidence" value="ECO:0007669"/>
    <property type="project" value="UniProtKB-UniRule"/>
</dbReference>
<feature type="binding site" evidence="8">
    <location>
        <position position="62"/>
    </location>
    <ligand>
        <name>Zn(2+)</name>
        <dbReference type="ChEBI" id="CHEBI:29105"/>
        <label>1</label>
    </ligand>
</feature>
<dbReference type="PIRSF" id="PIRSF001123">
    <property type="entry name" value="PepA_GA"/>
    <property type="match status" value="1"/>
</dbReference>
<evidence type="ECO:0000256" key="1">
    <source>
        <dbReference type="ARBA" id="ARBA00006272"/>
    </source>
</evidence>
<name>A0A1E5L6Y9_9FIRM</name>
<evidence type="ECO:0000256" key="2">
    <source>
        <dbReference type="ARBA" id="ARBA00022438"/>
    </source>
</evidence>
<protein>
    <submittedName>
        <fullName evidence="9">Aminopeptidase</fullName>
    </submittedName>
</protein>
<sequence length="331" mass="36522">MKETLKKLVEAYGPPGNEINVRNIIISEIEDYIDDLKIDVLGNIIALKKGNPNGKKMMFAAHMDEIGLMVTHIDKDGFLRFAVMGGVKVHNLVGERVQFANGILGVIGVESLKSWKDIDVYKLFIDIGVKSREEAQKKVSVGNSCGVNRDFLALEDRIVAKSLDDRIGCLIQIQMLKQMKSIVPSHDVYFVFTVQEEVGLRGAKTAAYGVYPDIAIAIDVTIAGDTPEPPKVDLYLGKGPAIKIKDVSMITNQVVKDFMIDTSEKYKIPYQLEVLPYGGTDAGAIHLTKDGVPSGCISIPCRYVHSPSEMVDLHDVHYAIQLGLKLIESYK</sequence>
<evidence type="ECO:0000256" key="4">
    <source>
        <dbReference type="ARBA" id="ARBA00022723"/>
    </source>
</evidence>
<keyword evidence="2 9" id="KW-0031">Aminopeptidase</keyword>
<dbReference type="Pfam" id="PF05343">
    <property type="entry name" value="Peptidase_M42"/>
    <property type="match status" value="1"/>
</dbReference>
<evidence type="ECO:0000256" key="7">
    <source>
        <dbReference type="PIRSR" id="PIRSR001123-1"/>
    </source>
</evidence>
<feature type="binding site" evidence="8">
    <location>
        <position position="305"/>
    </location>
    <ligand>
        <name>Zn(2+)</name>
        <dbReference type="ChEBI" id="CHEBI:29105"/>
        <label>2</label>
    </ligand>
</feature>
<feature type="binding site" evidence="8">
    <location>
        <position position="164"/>
    </location>
    <ligand>
        <name>Zn(2+)</name>
        <dbReference type="ChEBI" id="CHEBI:29105"/>
        <label>1</label>
    </ligand>
</feature>
<evidence type="ECO:0000256" key="6">
    <source>
        <dbReference type="PIRNR" id="PIRNR001123"/>
    </source>
</evidence>
<keyword evidence="10" id="KW-1185">Reference proteome</keyword>
<keyword evidence="4 8" id="KW-0479">Metal-binding</keyword>
<organism evidence="9 10">
    <name type="scientific">Desulfuribacillus stibiiarsenatis</name>
    <dbReference type="NCBI Taxonomy" id="1390249"/>
    <lineage>
        <taxon>Bacteria</taxon>
        <taxon>Bacillati</taxon>
        <taxon>Bacillota</taxon>
        <taxon>Desulfuribacillia</taxon>
        <taxon>Desulfuribacillales</taxon>
        <taxon>Desulfuribacillaceae</taxon>
        <taxon>Desulfuribacillus</taxon>
    </lineage>
</organism>
<dbReference type="SUPFAM" id="SSF53187">
    <property type="entry name" value="Zn-dependent exopeptidases"/>
    <property type="match status" value="1"/>
</dbReference>
<comment type="caution">
    <text evidence="9">The sequence shown here is derived from an EMBL/GenBank/DDBJ whole genome shotgun (WGS) entry which is preliminary data.</text>
</comment>
<dbReference type="GO" id="GO:0046872">
    <property type="term" value="F:metal ion binding"/>
    <property type="evidence" value="ECO:0007669"/>
    <property type="project" value="UniProtKB-UniRule"/>
</dbReference>
<dbReference type="Gene3D" id="3.40.630.10">
    <property type="entry name" value="Zn peptidases"/>
    <property type="match status" value="1"/>
</dbReference>
<evidence type="ECO:0000256" key="3">
    <source>
        <dbReference type="ARBA" id="ARBA00022670"/>
    </source>
</evidence>
<dbReference type="OrthoDB" id="9772053at2"/>
<dbReference type="Gene3D" id="2.40.30.40">
    <property type="entry name" value="Peptidase M42, domain 2"/>
    <property type="match status" value="1"/>
</dbReference>
<dbReference type="AlphaFoldDB" id="A0A1E5L6Y9"/>
<gene>
    <name evidence="9" type="ORF">BHU72_03870</name>
</gene>
<dbReference type="RefSeq" id="WP_069702003.1">
    <property type="nucleotide sequence ID" value="NZ_MJAT01000012.1"/>
</dbReference>
<evidence type="ECO:0000313" key="10">
    <source>
        <dbReference type="Proteomes" id="UP000095255"/>
    </source>
</evidence>
<feature type="active site" description="Proton acceptor" evidence="7">
    <location>
        <position position="196"/>
    </location>
</feature>
<feature type="binding site" evidence="8">
    <location>
        <position position="197"/>
    </location>
    <ligand>
        <name>Zn(2+)</name>
        <dbReference type="ChEBI" id="CHEBI:29105"/>
        <label>2</label>
    </ligand>
</feature>
<reference evidence="9 10" key="1">
    <citation type="submission" date="2016-09" db="EMBL/GenBank/DDBJ databases">
        <title>Desulfuribacillus arsenicus sp. nov., an obligately anaerobic, dissimilatory arsenic- and antimonate-reducing bacterium isolated from anoxic sediments.</title>
        <authorList>
            <person name="Abin C.A."/>
            <person name="Hollibaugh J.T."/>
        </authorList>
    </citation>
    <scope>NUCLEOTIDE SEQUENCE [LARGE SCALE GENOMIC DNA]</scope>
    <source>
        <strain evidence="9 10">MLFW-2</strain>
    </source>
</reference>